<proteinExistence type="predicted"/>
<dbReference type="AlphaFoldDB" id="A0A1C5GMU5"/>
<dbReference type="RefSeq" id="WP_084261015.1">
    <property type="nucleotide sequence ID" value="NZ_LRMV01000005.1"/>
</dbReference>
<gene>
    <name evidence="1" type="ORF">GA0070623_0048</name>
</gene>
<keyword evidence="2" id="KW-1185">Reference proteome</keyword>
<dbReference type="PANTHER" id="PTHR36529">
    <property type="entry name" value="SLL1095 PROTEIN"/>
    <property type="match status" value="1"/>
</dbReference>
<dbReference type="Pfam" id="PF09837">
    <property type="entry name" value="DUF2064"/>
    <property type="match status" value="1"/>
</dbReference>
<evidence type="ECO:0000313" key="2">
    <source>
        <dbReference type="Proteomes" id="UP000198226"/>
    </source>
</evidence>
<dbReference type="Gene3D" id="3.90.550.10">
    <property type="entry name" value="Spore Coat Polysaccharide Biosynthesis Protein SpsA, Chain A"/>
    <property type="match status" value="1"/>
</dbReference>
<sequence length="251" mass="25150">MSVPQVLVLAKKPEPGRVKTRLCPPCTPEQAARVAAAALADTLATVGAATAGGRILVVDGDHPAPPGWNRLAQRGGPLGERLAAAFADTRVAGTATLLIGMDTPQLTVGQLDTAVRLLGATDGPDAVLGPADDGGWWTLGLRDPAHAEVLRTIPTSVADTGRLTLAALRRRGLRVHLLPRLRDVDTAADAHAVAAGCPATSRFAAAVAAHVPTTAAAAHMPTAAVAAAPVAATVPTAAVAAGVPSPTAVAR</sequence>
<dbReference type="InterPro" id="IPR029044">
    <property type="entry name" value="Nucleotide-diphossugar_trans"/>
</dbReference>
<dbReference type="OrthoDB" id="9798250at2"/>
<dbReference type="EMBL" id="LT607752">
    <property type="protein sequence ID" value="SCG35105.1"/>
    <property type="molecule type" value="Genomic_DNA"/>
</dbReference>
<reference evidence="2" key="1">
    <citation type="submission" date="2016-06" db="EMBL/GenBank/DDBJ databases">
        <authorList>
            <person name="Varghese N."/>
            <person name="Submissions Spin"/>
        </authorList>
    </citation>
    <scope>NUCLEOTIDE SEQUENCE [LARGE SCALE GENOMIC DNA]</scope>
    <source>
        <strain evidence="2">DSM 44983</strain>
    </source>
</reference>
<accession>A0A1C5GMU5</accession>
<dbReference type="SUPFAM" id="SSF53448">
    <property type="entry name" value="Nucleotide-diphospho-sugar transferases"/>
    <property type="match status" value="1"/>
</dbReference>
<dbReference type="Proteomes" id="UP000198226">
    <property type="component" value="Chromosome I"/>
</dbReference>
<dbReference type="PANTHER" id="PTHR36529:SF1">
    <property type="entry name" value="GLYCOSYLTRANSFERASE"/>
    <property type="match status" value="1"/>
</dbReference>
<name>A0A1C5GMU5_9ACTN</name>
<protein>
    <submittedName>
        <fullName evidence="1">Uncharacterized protein</fullName>
    </submittedName>
</protein>
<organism evidence="1 2">
    <name type="scientific">Micromonospora rifamycinica</name>
    <dbReference type="NCBI Taxonomy" id="291594"/>
    <lineage>
        <taxon>Bacteria</taxon>
        <taxon>Bacillati</taxon>
        <taxon>Actinomycetota</taxon>
        <taxon>Actinomycetes</taxon>
        <taxon>Micromonosporales</taxon>
        <taxon>Micromonosporaceae</taxon>
        <taxon>Micromonospora</taxon>
    </lineage>
</organism>
<evidence type="ECO:0000313" key="1">
    <source>
        <dbReference type="EMBL" id="SCG35105.1"/>
    </source>
</evidence>
<dbReference type="InterPro" id="IPR018641">
    <property type="entry name" value="Trfase_1_rSAM/seldom-assoc"/>
</dbReference>